<dbReference type="Gene3D" id="3.30.420.10">
    <property type="entry name" value="Ribonuclease H-like superfamily/Ribonuclease H"/>
    <property type="match status" value="1"/>
</dbReference>
<dbReference type="InterPro" id="IPR012337">
    <property type="entry name" value="RNaseH-like_sf"/>
</dbReference>
<dbReference type="InterPro" id="IPR001584">
    <property type="entry name" value="Integrase_cat-core"/>
</dbReference>
<feature type="domain" description="Integrase catalytic" evidence="1">
    <location>
        <begin position="48"/>
        <end position="130"/>
    </location>
</feature>
<sequence>MYFLNNTSTRAISQFLKVTSKSQFHMLLSLVGHINLHLIFKEKASIFNSQLDLNSDDWHADETVVFINGKKYYLWLAIDSETRFVLAFHLTQARDSDVAFILMNQAKSMGKPNNFITDRLPSYNEAVKPY</sequence>
<dbReference type="SUPFAM" id="SSF53098">
    <property type="entry name" value="Ribonuclease H-like"/>
    <property type="match status" value="1"/>
</dbReference>
<name>A0A2X3HXU5_CLOPF</name>
<accession>A0A2X3HXU5</accession>
<evidence type="ECO:0000259" key="1">
    <source>
        <dbReference type="PROSITE" id="PS50994"/>
    </source>
</evidence>
<dbReference type="GO" id="GO:0015074">
    <property type="term" value="P:DNA integration"/>
    <property type="evidence" value="ECO:0007669"/>
    <property type="project" value="InterPro"/>
</dbReference>
<evidence type="ECO:0000313" key="2">
    <source>
        <dbReference type="EMBL" id="SQC85012.1"/>
    </source>
</evidence>
<protein>
    <submittedName>
        <fullName evidence="2">ISCpe7, transposase</fullName>
    </submittedName>
</protein>
<gene>
    <name evidence="2" type="ORF">NCTC8081_02847</name>
</gene>
<organism evidence="2 3">
    <name type="scientific">Clostridium perfringens</name>
    <dbReference type="NCBI Taxonomy" id="1502"/>
    <lineage>
        <taxon>Bacteria</taxon>
        <taxon>Bacillati</taxon>
        <taxon>Bacillota</taxon>
        <taxon>Clostridia</taxon>
        <taxon>Eubacteriales</taxon>
        <taxon>Clostridiaceae</taxon>
        <taxon>Clostridium</taxon>
    </lineage>
</organism>
<dbReference type="InterPro" id="IPR032874">
    <property type="entry name" value="DDE_dom"/>
</dbReference>
<evidence type="ECO:0000313" key="3">
    <source>
        <dbReference type="Proteomes" id="UP000250234"/>
    </source>
</evidence>
<dbReference type="Pfam" id="PF13610">
    <property type="entry name" value="DDE_Tnp_IS240"/>
    <property type="match status" value="1"/>
</dbReference>
<dbReference type="PROSITE" id="PS50994">
    <property type="entry name" value="INTEGRASE"/>
    <property type="match status" value="1"/>
</dbReference>
<dbReference type="EMBL" id="UAWO01000004">
    <property type="protein sequence ID" value="SQC85012.1"/>
    <property type="molecule type" value="Genomic_DNA"/>
</dbReference>
<proteinExistence type="predicted"/>
<dbReference type="AlphaFoldDB" id="A0A2X3HXU5"/>
<dbReference type="GO" id="GO:0003676">
    <property type="term" value="F:nucleic acid binding"/>
    <property type="evidence" value="ECO:0007669"/>
    <property type="project" value="InterPro"/>
</dbReference>
<dbReference type="InterPro" id="IPR036397">
    <property type="entry name" value="RNaseH_sf"/>
</dbReference>
<dbReference type="Proteomes" id="UP000250234">
    <property type="component" value="Unassembled WGS sequence"/>
</dbReference>
<reference evidence="2 3" key="1">
    <citation type="submission" date="2018-06" db="EMBL/GenBank/DDBJ databases">
        <authorList>
            <consortium name="Pathogen Informatics"/>
            <person name="Doyle S."/>
        </authorList>
    </citation>
    <scope>NUCLEOTIDE SEQUENCE [LARGE SCALE GENOMIC DNA]</scope>
    <source>
        <strain evidence="2 3">NCTC8081</strain>
    </source>
</reference>